<accession>A0AAT9LE48</accession>
<dbReference type="EMBL" id="CP062796">
    <property type="protein sequence ID" value="QUL99286.1"/>
    <property type="molecule type" value="Genomic_DNA"/>
</dbReference>
<proteinExistence type="predicted"/>
<name>A0AAT9LE48_9FIRM</name>
<sequence>MTVDDGSRFGLRFFAIPITLFVTYHDGSVSFNITGSYRIRGIQDGDLVIELADVDVPRTFRIDPETGGQSAFNAGEFAGPWELRATRYLLSLSREEAGVDRAKPKYLFKAEGEIGLFQTHVYPVQNFGSSGEVTKTSYPPK</sequence>
<protein>
    <submittedName>
        <fullName evidence="1">Uncharacterized protein</fullName>
    </submittedName>
</protein>
<gene>
    <name evidence="1" type="ORF">IMF26_04310</name>
</gene>
<evidence type="ECO:0000313" key="1">
    <source>
        <dbReference type="EMBL" id="QUL99286.1"/>
    </source>
</evidence>
<reference evidence="1" key="1">
    <citation type="submission" date="2020-10" db="EMBL/GenBank/DDBJ databases">
        <authorList>
            <person name="Kadnikov V."/>
            <person name="Beletsky A.V."/>
            <person name="Mardanov A.V."/>
            <person name="Karnachuk O.V."/>
            <person name="Ravin N.V."/>
        </authorList>
    </citation>
    <scope>NUCLEOTIDE SEQUENCE</scope>
    <source>
        <strain evidence="1">Bu02</strain>
    </source>
</reference>
<dbReference type="KEGG" id="fcz:IMF26_04310"/>
<dbReference type="AlphaFoldDB" id="A0AAT9LE48"/>
<organism evidence="1">
    <name type="scientific">Candidatus Fermentithermobacillus carboniphilus</name>
    <dbReference type="NCBI Taxonomy" id="3085328"/>
    <lineage>
        <taxon>Bacteria</taxon>
        <taxon>Bacillati</taxon>
        <taxon>Bacillota</taxon>
        <taxon>Candidatus Fermentithermobacillia</taxon>
        <taxon>Candidatus Fermentithermobacillales</taxon>
        <taxon>Candidatus Fermentithermobacillaceae</taxon>
        <taxon>Candidatus Fermentithermobacillus</taxon>
    </lineage>
</organism>
<reference evidence="1" key="2">
    <citation type="journal article" date="2023" name="Biology">
        <title>Prokaryotic Life Associated with Coal-Fire Gas Vents Revealed by Metagenomics.</title>
        <authorList>
            <person name="Kadnikov V.V."/>
            <person name="Mardanov A.V."/>
            <person name="Beletsky A.V."/>
            <person name="Karnachuk O.V."/>
            <person name="Ravin N.V."/>
        </authorList>
    </citation>
    <scope>NUCLEOTIDE SEQUENCE</scope>
    <source>
        <strain evidence="1">Bu02</strain>
    </source>
</reference>